<dbReference type="EMBL" id="CP050861">
    <property type="protein sequence ID" value="UTD14614.1"/>
    <property type="molecule type" value="Genomic_DNA"/>
</dbReference>
<reference evidence="2" key="2">
    <citation type="submission" date="2020-04" db="EMBL/GenBank/DDBJ databases">
        <title>Tenacibaculum mesophilum bac2.</title>
        <authorList>
            <person name="Li M."/>
        </authorList>
    </citation>
    <scope>NUCLEOTIDE SEQUENCE</scope>
    <source>
        <strain evidence="2">Bac2</strain>
    </source>
</reference>
<proteinExistence type="predicted"/>
<evidence type="ECO:0000313" key="1">
    <source>
        <dbReference type="EMBL" id="AZJ31936.1"/>
    </source>
</evidence>
<dbReference type="RefSeq" id="WP_047789415.1">
    <property type="nucleotide sequence ID" value="NZ_CANLMG010000001.1"/>
</dbReference>
<organism evidence="2 4">
    <name type="scientific">Tenacibaculum mesophilum</name>
    <dbReference type="NCBI Taxonomy" id="104268"/>
    <lineage>
        <taxon>Bacteria</taxon>
        <taxon>Pseudomonadati</taxon>
        <taxon>Bacteroidota</taxon>
        <taxon>Flavobacteriia</taxon>
        <taxon>Flavobacteriales</taxon>
        <taxon>Flavobacteriaceae</taxon>
        <taxon>Tenacibaculum</taxon>
    </lineage>
</organism>
<dbReference type="Proteomes" id="UP001056837">
    <property type="component" value="Chromosome"/>
</dbReference>
<protein>
    <submittedName>
        <fullName evidence="2">Uncharacterized protein</fullName>
    </submittedName>
</protein>
<evidence type="ECO:0000313" key="3">
    <source>
        <dbReference type="Proteomes" id="UP000269693"/>
    </source>
</evidence>
<sequence length="123" mass="14529">MNKVLKFLSLLFITTVYFTAIGYTQEEQSFSNKLRKPNSALKEYKQKLSSKGLQHTTESENLTNHFNNLPSTNVKNTFSEAGINFKSVELFFNRKYIQYISLSRNTIVNYRKSDLIFPFHYHW</sequence>
<accession>A0AAE9MM56</accession>
<evidence type="ECO:0000313" key="2">
    <source>
        <dbReference type="EMBL" id="UTD14614.1"/>
    </source>
</evidence>
<dbReference type="AlphaFoldDB" id="A0AAE9MM56"/>
<reference evidence="1 3" key="1">
    <citation type="submission" date="2018-09" db="EMBL/GenBank/DDBJ databases">
        <title>Insights into the microbiota of Asian seabass (Lates calcarifer) with tenacibaculosis symptoms and description of sp. nov. Tenacibaculum singaporense.</title>
        <authorList>
            <person name="Miyake S."/>
            <person name="Soh M."/>
            <person name="Azman M.N."/>
            <person name="Ngoh S.Y."/>
            <person name="Orban L."/>
            <person name="Seedorf H."/>
        </authorList>
    </citation>
    <scope>NUCLEOTIDE SEQUENCE [LARGE SCALE GENOMIC DNA]</scope>
    <source>
        <strain evidence="1 3">DSM 13764</strain>
    </source>
</reference>
<dbReference type="EMBL" id="CP032544">
    <property type="protein sequence ID" value="AZJ31936.1"/>
    <property type="molecule type" value="Genomic_DNA"/>
</dbReference>
<evidence type="ECO:0000313" key="4">
    <source>
        <dbReference type="Proteomes" id="UP001056837"/>
    </source>
</evidence>
<keyword evidence="3" id="KW-1185">Reference proteome</keyword>
<name>A0AAE9MM56_9FLAO</name>
<gene>
    <name evidence="1" type="ORF">D6200_04885</name>
    <name evidence="2" type="ORF">HER15_03605</name>
</gene>
<dbReference type="Proteomes" id="UP000269693">
    <property type="component" value="Chromosome"/>
</dbReference>